<dbReference type="EnsemblMetazoa" id="HelroT160059">
    <property type="protein sequence ID" value="HelroP160059"/>
    <property type="gene ID" value="HelroG160059"/>
</dbReference>
<evidence type="ECO:0000313" key="4">
    <source>
        <dbReference type="EMBL" id="ESO05960.1"/>
    </source>
</evidence>
<feature type="disulfide bond" evidence="1">
    <location>
        <begin position="143"/>
        <end position="152"/>
    </location>
</feature>
<dbReference type="Gene3D" id="2.10.25.10">
    <property type="entry name" value="Laminin"/>
    <property type="match status" value="1"/>
</dbReference>
<evidence type="ECO:0000259" key="3">
    <source>
        <dbReference type="PROSITE" id="PS50835"/>
    </source>
</evidence>
<dbReference type="RefSeq" id="XP_009015328.1">
    <property type="nucleotide sequence ID" value="XM_009017080.1"/>
</dbReference>
<dbReference type="PROSITE" id="PS50835">
    <property type="entry name" value="IG_LIKE"/>
    <property type="match status" value="1"/>
</dbReference>
<dbReference type="SUPFAM" id="SSF48726">
    <property type="entry name" value="Immunoglobulin"/>
    <property type="match status" value="1"/>
</dbReference>
<evidence type="ECO:0000256" key="1">
    <source>
        <dbReference type="PROSITE-ProRule" id="PRU00076"/>
    </source>
</evidence>
<dbReference type="InterPro" id="IPR007110">
    <property type="entry name" value="Ig-like_dom"/>
</dbReference>
<sequence>MILSTSETIHTHLNEPATLKCYLSGQEKRHLSTGPSGDENKNYQLFWFHNGEIVYRGVKKIKNGLILKKKIRRKDVGVYTCKAFNNGKVFATANSTVKVKPTPSVAGPGKFRGHTRSCDHVDYCINGGTCTFIPKLNRKTCKCKKGFEGLRCEEKLTGQRSKQKFFVFKL</sequence>
<feature type="domain" description="EGF-like" evidence="2">
    <location>
        <begin position="114"/>
        <end position="153"/>
    </location>
</feature>
<comment type="caution">
    <text evidence="1">Lacks conserved residue(s) required for the propagation of feature annotation.</text>
</comment>
<evidence type="ECO:0000259" key="2">
    <source>
        <dbReference type="PROSITE" id="PS50026"/>
    </source>
</evidence>
<dbReference type="KEGG" id="hro:HELRODRAFT_160059"/>
<keyword evidence="1" id="KW-1015">Disulfide bond</keyword>
<dbReference type="InterPro" id="IPR003599">
    <property type="entry name" value="Ig_sub"/>
</dbReference>
<dbReference type="PROSITE" id="PS01186">
    <property type="entry name" value="EGF_2"/>
    <property type="match status" value="1"/>
</dbReference>
<gene>
    <name evidence="5" type="primary">20198555</name>
    <name evidence="4" type="ORF">HELRODRAFT_160059</name>
</gene>
<dbReference type="EMBL" id="AMQM01000488">
    <property type="status" value="NOT_ANNOTATED_CDS"/>
    <property type="molecule type" value="Genomic_DNA"/>
</dbReference>
<dbReference type="STRING" id="6412.T1EPQ5"/>
<organism evidence="5 6">
    <name type="scientific">Helobdella robusta</name>
    <name type="common">Californian leech</name>
    <dbReference type="NCBI Taxonomy" id="6412"/>
    <lineage>
        <taxon>Eukaryota</taxon>
        <taxon>Metazoa</taxon>
        <taxon>Spiralia</taxon>
        <taxon>Lophotrochozoa</taxon>
        <taxon>Annelida</taxon>
        <taxon>Clitellata</taxon>
        <taxon>Hirudinea</taxon>
        <taxon>Rhynchobdellida</taxon>
        <taxon>Glossiphoniidae</taxon>
        <taxon>Helobdella</taxon>
    </lineage>
</organism>
<dbReference type="SMART" id="SM00409">
    <property type="entry name" value="IG"/>
    <property type="match status" value="1"/>
</dbReference>
<evidence type="ECO:0008006" key="7">
    <source>
        <dbReference type="Google" id="ProtNLM"/>
    </source>
</evidence>
<dbReference type="EMBL" id="KB096324">
    <property type="protein sequence ID" value="ESO05960.1"/>
    <property type="molecule type" value="Genomic_DNA"/>
</dbReference>
<feature type="domain" description="Ig-like" evidence="3">
    <location>
        <begin position="1"/>
        <end position="98"/>
    </location>
</feature>
<reference evidence="6" key="1">
    <citation type="submission" date="2012-12" db="EMBL/GenBank/DDBJ databases">
        <authorList>
            <person name="Hellsten U."/>
            <person name="Grimwood J."/>
            <person name="Chapman J.A."/>
            <person name="Shapiro H."/>
            <person name="Aerts A."/>
            <person name="Otillar R.P."/>
            <person name="Terry A.Y."/>
            <person name="Boore J.L."/>
            <person name="Simakov O."/>
            <person name="Marletaz F."/>
            <person name="Cho S.-J."/>
            <person name="Edsinger-Gonzales E."/>
            <person name="Havlak P."/>
            <person name="Kuo D.-H."/>
            <person name="Larsson T."/>
            <person name="Lv J."/>
            <person name="Arendt D."/>
            <person name="Savage R."/>
            <person name="Osoegawa K."/>
            <person name="de Jong P."/>
            <person name="Lindberg D.R."/>
            <person name="Seaver E.C."/>
            <person name="Weisblat D.A."/>
            <person name="Putnam N.H."/>
            <person name="Grigoriev I.V."/>
            <person name="Rokhsar D.S."/>
        </authorList>
    </citation>
    <scope>NUCLEOTIDE SEQUENCE</scope>
</reference>
<dbReference type="PROSITE" id="PS00022">
    <property type="entry name" value="EGF_1"/>
    <property type="match status" value="1"/>
</dbReference>
<dbReference type="HOGENOM" id="CLU_1572332_0_0_1"/>
<protein>
    <recommendedName>
        <fullName evidence="7">Ig-like domain-containing protein</fullName>
    </recommendedName>
</protein>
<dbReference type="Gene3D" id="2.60.40.10">
    <property type="entry name" value="Immunoglobulins"/>
    <property type="match status" value="1"/>
</dbReference>
<feature type="disulfide bond" evidence="1">
    <location>
        <begin position="124"/>
        <end position="141"/>
    </location>
</feature>
<name>T1EPQ5_HELRO</name>
<dbReference type="Pfam" id="PF00008">
    <property type="entry name" value="EGF"/>
    <property type="match status" value="1"/>
</dbReference>
<dbReference type="Proteomes" id="UP000015101">
    <property type="component" value="Unassembled WGS sequence"/>
</dbReference>
<dbReference type="CDD" id="cd00054">
    <property type="entry name" value="EGF_CA"/>
    <property type="match status" value="1"/>
</dbReference>
<evidence type="ECO:0000313" key="5">
    <source>
        <dbReference type="EnsemblMetazoa" id="HelroP160059"/>
    </source>
</evidence>
<evidence type="ECO:0000313" key="6">
    <source>
        <dbReference type="Proteomes" id="UP000015101"/>
    </source>
</evidence>
<dbReference type="AlphaFoldDB" id="T1EPQ5"/>
<keyword evidence="1" id="KW-0245">EGF-like domain</keyword>
<dbReference type="InterPro" id="IPR036179">
    <property type="entry name" value="Ig-like_dom_sf"/>
</dbReference>
<proteinExistence type="predicted"/>
<keyword evidence="6" id="KW-1185">Reference proteome</keyword>
<dbReference type="InterPro" id="IPR013783">
    <property type="entry name" value="Ig-like_fold"/>
</dbReference>
<reference evidence="4 6" key="2">
    <citation type="journal article" date="2013" name="Nature">
        <title>Insights into bilaterian evolution from three spiralian genomes.</title>
        <authorList>
            <person name="Simakov O."/>
            <person name="Marletaz F."/>
            <person name="Cho S.J."/>
            <person name="Edsinger-Gonzales E."/>
            <person name="Havlak P."/>
            <person name="Hellsten U."/>
            <person name="Kuo D.H."/>
            <person name="Larsson T."/>
            <person name="Lv J."/>
            <person name="Arendt D."/>
            <person name="Savage R."/>
            <person name="Osoegawa K."/>
            <person name="de Jong P."/>
            <person name="Grimwood J."/>
            <person name="Chapman J.A."/>
            <person name="Shapiro H."/>
            <person name="Aerts A."/>
            <person name="Otillar R.P."/>
            <person name="Terry A.Y."/>
            <person name="Boore J.L."/>
            <person name="Grigoriev I.V."/>
            <person name="Lindberg D.R."/>
            <person name="Seaver E.C."/>
            <person name="Weisblat D.A."/>
            <person name="Putnam N.H."/>
            <person name="Rokhsar D.S."/>
        </authorList>
    </citation>
    <scope>NUCLEOTIDE SEQUENCE</scope>
</reference>
<reference evidence="5" key="3">
    <citation type="submission" date="2015-06" db="UniProtKB">
        <authorList>
            <consortium name="EnsemblMetazoa"/>
        </authorList>
    </citation>
    <scope>IDENTIFICATION</scope>
</reference>
<dbReference type="PROSITE" id="PS50026">
    <property type="entry name" value="EGF_3"/>
    <property type="match status" value="1"/>
</dbReference>
<dbReference type="SUPFAM" id="SSF57196">
    <property type="entry name" value="EGF/Laminin"/>
    <property type="match status" value="1"/>
</dbReference>
<dbReference type="OrthoDB" id="6162427at2759"/>
<dbReference type="SMART" id="SM00181">
    <property type="entry name" value="EGF"/>
    <property type="match status" value="1"/>
</dbReference>
<dbReference type="CTD" id="20198555"/>
<accession>T1EPQ5</accession>
<dbReference type="InterPro" id="IPR000742">
    <property type="entry name" value="EGF"/>
</dbReference>
<dbReference type="GeneID" id="20198555"/>
<dbReference type="InParanoid" id="T1EPQ5"/>